<comment type="caution">
    <text evidence="2">The sequence shown here is derived from an EMBL/GenBank/DDBJ whole genome shotgun (WGS) entry which is preliminary data.</text>
</comment>
<dbReference type="Proteomes" id="UP001066276">
    <property type="component" value="Chromosome 9"/>
</dbReference>
<evidence type="ECO:0000256" key="1">
    <source>
        <dbReference type="SAM" id="MobiDB-lite"/>
    </source>
</evidence>
<proteinExistence type="predicted"/>
<feature type="region of interest" description="Disordered" evidence="1">
    <location>
        <begin position="55"/>
        <end position="80"/>
    </location>
</feature>
<feature type="region of interest" description="Disordered" evidence="1">
    <location>
        <begin position="184"/>
        <end position="204"/>
    </location>
</feature>
<sequence length="304" mass="32511">MLRFGPGGWIDPWAATGRQRKRTGAALLPLGCPCGPGGGQPALAHDRARGRVRLRGGSGLGQGGALRAERRPGWGGATRDKTERWRSRALHYLAWRVWDGGDEGTAPEAHLIRPWRGQFPAEKPSDDRWEAVREGRGGPPLFFFSCGVWPGGTGREYAQQTGSSLWRGRPEVSQHLAWLRPLRAQGATEPRSEDHGGGAALGMARRDSGRHRPWSCWLGPAPWDCSWALPVLLFGPGGRTGPRAAAGRQRKRTGAAHLPLGCPCGPGGGQPALANDQAHGRVCLCGGSGLGRGGALRAERRPGW</sequence>
<dbReference type="AlphaFoldDB" id="A0AAV7MTQ6"/>
<keyword evidence="3" id="KW-1185">Reference proteome</keyword>
<organism evidence="2 3">
    <name type="scientific">Pleurodeles waltl</name>
    <name type="common">Iberian ribbed newt</name>
    <dbReference type="NCBI Taxonomy" id="8319"/>
    <lineage>
        <taxon>Eukaryota</taxon>
        <taxon>Metazoa</taxon>
        <taxon>Chordata</taxon>
        <taxon>Craniata</taxon>
        <taxon>Vertebrata</taxon>
        <taxon>Euteleostomi</taxon>
        <taxon>Amphibia</taxon>
        <taxon>Batrachia</taxon>
        <taxon>Caudata</taxon>
        <taxon>Salamandroidea</taxon>
        <taxon>Salamandridae</taxon>
        <taxon>Pleurodelinae</taxon>
        <taxon>Pleurodeles</taxon>
    </lineage>
</organism>
<protein>
    <submittedName>
        <fullName evidence="2">Uncharacterized protein</fullName>
    </submittedName>
</protein>
<gene>
    <name evidence="2" type="ORF">NDU88_003538</name>
</gene>
<feature type="compositionally biased region" description="Basic and acidic residues" evidence="1">
    <location>
        <begin position="67"/>
        <end position="80"/>
    </location>
</feature>
<accession>A0AAV7MTQ6</accession>
<name>A0AAV7MTQ6_PLEWA</name>
<reference evidence="2" key="1">
    <citation type="journal article" date="2022" name="bioRxiv">
        <title>Sequencing and chromosome-scale assembly of the giantPleurodeles waltlgenome.</title>
        <authorList>
            <person name="Brown T."/>
            <person name="Elewa A."/>
            <person name="Iarovenko S."/>
            <person name="Subramanian E."/>
            <person name="Araus A.J."/>
            <person name="Petzold A."/>
            <person name="Susuki M."/>
            <person name="Suzuki K.-i.T."/>
            <person name="Hayashi T."/>
            <person name="Toyoda A."/>
            <person name="Oliveira C."/>
            <person name="Osipova E."/>
            <person name="Leigh N.D."/>
            <person name="Simon A."/>
            <person name="Yun M.H."/>
        </authorList>
    </citation>
    <scope>NUCLEOTIDE SEQUENCE</scope>
    <source>
        <strain evidence="2">20211129_DDA</strain>
        <tissue evidence="2">Liver</tissue>
    </source>
</reference>
<dbReference type="EMBL" id="JANPWB010000013">
    <property type="protein sequence ID" value="KAJ1106135.1"/>
    <property type="molecule type" value="Genomic_DNA"/>
</dbReference>
<evidence type="ECO:0000313" key="2">
    <source>
        <dbReference type="EMBL" id="KAJ1106135.1"/>
    </source>
</evidence>
<evidence type="ECO:0000313" key="3">
    <source>
        <dbReference type="Proteomes" id="UP001066276"/>
    </source>
</evidence>